<dbReference type="Proteomes" id="UP000217785">
    <property type="component" value="Unassembled WGS sequence"/>
</dbReference>
<dbReference type="EMBL" id="BDUF01000086">
    <property type="protein sequence ID" value="GAX91171.1"/>
    <property type="molecule type" value="Genomic_DNA"/>
</dbReference>
<accession>A0A292YQI8</accession>
<dbReference type="AlphaFoldDB" id="A0A292YQI8"/>
<keyword evidence="3" id="KW-1185">Reference proteome</keyword>
<organism evidence="2 3">
    <name type="scientific">Effusibacillus lacus</name>
    <dbReference type="NCBI Taxonomy" id="1348429"/>
    <lineage>
        <taxon>Bacteria</taxon>
        <taxon>Bacillati</taxon>
        <taxon>Bacillota</taxon>
        <taxon>Bacilli</taxon>
        <taxon>Bacillales</taxon>
        <taxon>Alicyclobacillaceae</taxon>
        <taxon>Effusibacillus</taxon>
    </lineage>
</organism>
<name>A0A292YQI8_9BACL</name>
<evidence type="ECO:0000313" key="3">
    <source>
        <dbReference type="Proteomes" id="UP000217785"/>
    </source>
</evidence>
<evidence type="ECO:0000256" key="1">
    <source>
        <dbReference type="SAM" id="MobiDB-lite"/>
    </source>
</evidence>
<proteinExistence type="predicted"/>
<comment type="caution">
    <text evidence="2">The sequence shown here is derived from an EMBL/GenBank/DDBJ whole genome shotgun (WGS) entry which is preliminary data.</text>
</comment>
<sequence length="61" mass="6739">MELLSDQTEEELLNALKEKQSGLFVINGNLVSVEGENFETNEEDVQNIDLPKKSKNVSGSS</sequence>
<gene>
    <name evidence="2" type="ORF">EFBL_2837</name>
</gene>
<protein>
    <submittedName>
        <fullName evidence="2">Uncharacterized protein</fullName>
    </submittedName>
</protein>
<evidence type="ECO:0000313" key="2">
    <source>
        <dbReference type="EMBL" id="GAX91171.1"/>
    </source>
</evidence>
<reference evidence="3" key="1">
    <citation type="submission" date="2017-07" db="EMBL/GenBank/DDBJ databases">
        <title>Draft genome sequence of Effusibacillus lacus strain skLN1.</title>
        <authorList>
            <person name="Watanabe M."/>
            <person name="Kojima H."/>
            <person name="Fukui M."/>
        </authorList>
    </citation>
    <scope>NUCLEOTIDE SEQUENCE [LARGE SCALE GENOMIC DNA]</scope>
    <source>
        <strain evidence="3">skLN1</strain>
    </source>
</reference>
<feature type="region of interest" description="Disordered" evidence="1">
    <location>
        <begin position="38"/>
        <end position="61"/>
    </location>
</feature>